<keyword evidence="1" id="KW-0812">Transmembrane</keyword>
<keyword evidence="1" id="KW-0472">Membrane</keyword>
<keyword evidence="1" id="KW-1133">Transmembrane helix</keyword>
<feature type="transmembrane region" description="Helical" evidence="1">
    <location>
        <begin position="21"/>
        <end position="43"/>
    </location>
</feature>
<organism evidence="2 3">
    <name type="scientific">Centaurea solstitialis</name>
    <name type="common">yellow star-thistle</name>
    <dbReference type="NCBI Taxonomy" id="347529"/>
    <lineage>
        <taxon>Eukaryota</taxon>
        <taxon>Viridiplantae</taxon>
        <taxon>Streptophyta</taxon>
        <taxon>Embryophyta</taxon>
        <taxon>Tracheophyta</taxon>
        <taxon>Spermatophyta</taxon>
        <taxon>Magnoliopsida</taxon>
        <taxon>eudicotyledons</taxon>
        <taxon>Gunneridae</taxon>
        <taxon>Pentapetalae</taxon>
        <taxon>asterids</taxon>
        <taxon>campanulids</taxon>
        <taxon>Asterales</taxon>
        <taxon>Asteraceae</taxon>
        <taxon>Carduoideae</taxon>
        <taxon>Cardueae</taxon>
        <taxon>Centaureinae</taxon>
        <taxon>Centaurea</taxon>
    </lineage>
</organism>
<dbReference type="AlphaFoldDB" id="A0AA38SVR0"/>
<reference evidence="2" key="1">
    <citation type="submission" date="2023-03" db="EMBL/GenBank/DDBJ databases">
        <title>Chromosome-scale reference genome and RAD-based genetic map of yellow starthistle (Centaurea solstitialis) reveal putative structural variation and QTLs associated with invader traits.</title>
        <authorList>
            <person name="Reatini B."/>
            <person name="Cang F.A."/>
            <person name="Jiang Q."/>
            <person name="Mckibben M.T.W."/>
            <person name="Barker M.S."/>
            <person name="Rieseberg L.H."/>
            <person name="Dlugosch K.M."/>
        </authorList>
    </citation>
    <scope>NUCLEOTIDE SEQUENCE</scope>
    <source>
        <strain evidence="2">CAN-66</strain>
        <tissue evidence="2">Leaf</tissue>
    </source>
</reference>
<dbReference type="PANTHER" id="PTHR35307:SF8">
    <property type="entry name" value="GUSTATORY RECEPTOR"/>
    <property type="match status" value="1"/>
</dbReference>
<keyword evidence="3" id="KW-1185">Reference proteome</keyword>
<dbReference type="PANTHER" id="PTHR35307">
    <property type="entry name" value="PROTEIN, PUTATIVE-RELATED"/>
    <property type="match status" value="1"/>
</dbReference>
<evidence type="ECO:0000256" key="1">
    <source>
        <dbReference type="SAM" id="Phobius"/>
    </source>
</evidence>
<evidence type="ECO:0000313" key="3">
    <source>
        <dbReference type="Proteomes" id="UP001172457"/>
    </source>
</evidence>
<evidence type="ECO:0000313" key="2">
    <source>
        <dbReference type="EMBL" id="KAJ9549568.1"/>
    </source>
</evidence>
<dbReference type="EMBL" id="JARYMX010000005">
    <property type="protein sequence ID" value="KAJ9549568.1"/>
    <property type="molecule type" value="Genomic_DNA"/>
</dbReference>
<dbReference type="Proteomes" id="UP001172457">
    <property type="component" value="Chromosome 5"/>
</dbReference>
<protein>
    <submittedName>
        <fullName evidence="2">Uncharacterized protein</fullName>
    </submittedName>
</protein>
<accession>A0AA38SVR0</accession>
<sequence length="147" mass="17043">MAESGNPQFVMASNPLSNDSGIICVITLVTHLVIVLDIYFTAGHGYTEYQSDYEWSTLFIFITYCTYVAGNIAPIFRCFTRKDRKLIDRYVFSDRSKSMSGFQFAILDVGSTPRELVTCYMQNRTWQGWWIRLVSLTDITRVIRSRY</sequence>
<comment type="caution">
    <text evidence="2">The sequence shown here is derived from an EMBL/GenBank/DDBJ whole genome shotgun (WGS) entry which is preliminary data.</text>
</comment>
<proteinExistence type="predicted"/>
<feature type="transmembrane region" description="Helical" evidence="1">
    <location>
        <begin position="55"/>
        <end position="76"/>
    </location>
</feature>
<name>A0AA38SVR0_9ASTR</name>
<gene>
    <name evidence="2" type="ORF">OSB04_022111</name>
</gene>